<organism evidence="3 4">
    <name type="scientific">Branchiostoma belcheri</name>
    <name type="common">Amphioxus</name>
    <dbReference type="NCBI Taxonomy" id="7741"/>
    <lineage>
        <taxon>Eukaryota</taxon>
        <taxon>Metazoa</taxon>
        <taxon>Chordata</taxon>
        <taxon>Cephalochordata</taxon>
        <taxon>Leptocardii</taxon>
        <taxon>Amphioxiformes</taxon>
        <taxon>Branchiostomatidae</taxon>
        <taxon>Branchiostoma</taxon>
    </lineage>
</organism>
<dbReference type="KEGG" id="bbel:109472064"/>
<name>A0A6P4Z811_BRABE</name>
<dbReference type="PROSITE" id="PS50228">
    <property type="entry name" value="SUEL_LECTIN"/>
    <property type="match status" value="1"/>
</dbReference>
<feature type="signal peptide" evidence="1">
    <location>
        <begin position="1"/>
        <end position="20"/>
    </location>
</feature>
<keyword evidence="1" id="KW-0732">Signal</keyword>
<protein>
    <submittedName>
        <fullName evidence="4">D-galactoside-specific lectin-like</fullName>
    </submittedName>
</protein>
<evidence type="ECO:0000259" key="2">
    <source>
        <dbReference type="PROSITE" id="PS50228"/>
    </source>
</evidence>
<reference evidence="4" key="1">
    <citation type="submission" date="2025-08" db="UniProtKB">
        <authorList>
            <consortium name="RefSeq"/>
        </authorList>
    </citation>
    <scope>IDENTIFICATION</scope>
    <source>
        <tissue evidence="4">Gonad</tissue>
    </source>
</reference>
<keyword evidence="3" id="KW-1185">Reference proteome</keyword>
<dbReference type="GO" id="GO:0030246">
    <property type="term" value="F:carbohydrate binding"/>
    <property type="evidence" value="ECO:0007669"/>
    <property type="project" value="InterPro"/>
</dbReference>
<dbReference type="Pfam" id="PF02140">
    <property type="entry name" value="SUEL_Lectin"/>
    <property type="match status" value="1"/>
</dbReference>
<dbReference type="InterPro" id="IPR043159">
    <property type="entry name" value="Lectin_gal-bd_sf"/>
</dbReference>
<feature type="chain" id="PRO_5028469937" evidence="1">
    <location>
        <begin position="21"/>
        <end position="115"/>
    </location>
</feature>
<dbReference type="InterPro" id="IPR000922">
    <property type="entry name" value="Lectin_gal-bd_dom"/>
</dbReference>
<evidence type="ECO:0000256" key="1">
    <source>
        <dbReference type="SAM" id="SignalP"/>
    </source>
</evidence>
<sequence length="115" mass="12378">MKTFVVLALLLAALFAPSEQLNIVTCEHQTAVLSCGSGQEMVVVSANYGRTSSCPCGGGPVRTQRCYAQSSLRIVRSACNGQRACTIRASNSVFGDPCVGTFKYLDVSYYCRRPL</sequence>
<proteinExistence type="predicted"/>
<evidence type="ECO:0000313" key="4">
    <source>
        <dbReference type="RefSeq" id="XP_019627197.1"/>
    </source>
</evidence>
<dbReference type="PANTHER" id="PTHR46780">
    <property type="entry name" value="PROTEIN EVA-1"/>
    <property type="match status" value="1"/>
</dbReference>
<evidence type="ECO:0000313" key="3">
    <source>
        <dbReference type="Proteomes" id="UP000515135"/>
    </source>
</evidence>
<dbReference type="CDD" id="cd22827">
    <property type="entry name" value="Gal_Rha_Lectin_SUL-I-like"/>
    <property type="match status" value="1"/>
</dbReference>
<dbReference type="OrthoDB" id="6120134at2759"/>
<dbReference type="RefSeq" id="XP_019627197.1">
    <property type="nucleotide sequence ID" value="XM_019771638.1"/>
</dbReference>
<dbReference type="AlphaFoldDB" id="A0A6P4Z811"/>
<dbReference type="Gene3D" id="2.60.120.740">
    <property type="match status" value="1"/>
</dbReference>
<dbReference type="Proteomes" id="UP000515135">
    <property type="component" value="Unplaced"/>
</dbReference>
<gene>
    <name evidence="4" type="primary">LOC109472064</name>
</gene>
<feature type="domain" description="SUEL-type lectin" evidence="2">
    <location>
        <begin position="25"/>
        <end position="112"/>
    </location>
</feature>
<dbReference type="GeneID" id="109472064"/>
<accession>A0A6P4Z811</accession>
<dbReference type="FunFam" id="2.60.120.740:FF:000001">
    <property type="entry name" value="Adhesion G protein-coupled receptor L2"/>
    <property type="match status" value="1"/>
</dbReference>